<keyword evidence="4" id="KW-0804">Transcription</keyword>
<dbReference type="GO" id="GO:0005829">
    <property type="term" value="C:cytosol"/>
    <property type="evidence" value="ECO:0007669"/>
    <property type="project" value="TreeGrafter"/>
</dbReference>
<accession>A0A1W6YLS6</accession>
<keyword evidence="2" id="KW-0805">Transcription regulation</keyword>
<name>A0A1W6YLS6_9BORD</name>
<dbReference type="Gene3D" id="3.40.190.290">
    <property type="match status" value="1"/>
</dbReference>
<evidence type="ECO:0000313" key="7">
    <source>
        <dbReference type="EMBL" id="ARP81934.1"/>
    </source>
</evidence>
<dbReference type="KEGG" id="bgv:CAL12_14655"/>
<evidence type="ECO:0000256" key="5">
    <source>
        <dbReference type="SAM" id="MobiDB-lite"/>
    </source>
</evidence>
<dbReference type="SUPFAM" id="SSF46785">
    <property type="entry name" value="Winged helix' DNA-binding domain"/>
    <property type="match status" value="1"/>
</dbReference>
<dbReference type="PROSITE" id="PS50931">
    <property type="entry name" value="HTH_LYSR"/>
    <property type="match status" value="1"/>
</dbReference>
<dbReference type="GO" id="GO:0003700">
    <property type="term" value="F:DNA-binding transcription factor activity"/>
    <property type="evidence" value="ECO:0007669"/>
    <property type="project" value="InterPro"/>
</dbReference>
<keyword evidence="3" id="KW-0238">DNA-binding</keyword>
<dbReference type="AlphaFoldDB" id="A0A1W6YLS6"/>
<evidence type="ECO:0000256" key="1">
    <source>
        <dbReference type="ARBA" id="ARBA00009437"/>
    </source>
</evidence>
<dbReference type="STRING" id="1416806.CAL12_14655"/>
<dbReference type="GO" id="GO:0003677">
    <property type="term" value="F:DNA binding"/>
    <property type="evidence" value="ECO:0007669"/>
    <property type="project" value="UniProtKB-KW"/>
</dbReference>
<feature type="region of interest" description="Disordered" evidence="5">
    <location>
        <begin position="306"/>
        <end position="337"/>
    </location>
</feature>
<dbReference type="InterPro" id="IPR000847">
    <property type="entry name" value="LysR_HTH_N"/>
</dbReference>
<dbReference type="InterPro" id="IPR036390">
    <property type="entry name" value="WH_DNA-bd_sf"/>
</dbReference>
<dbReference type="SUPFAM" id="SSF53850">
    <property type="entry name" value="Periplasmic binding protein-like II"/>
    <property type="match status" value="1"/>
</dbReference>
<gene>
    <name evidence="7" type="ORF">CAL12_14655</name>
</gene>
<evidence type="ECO:0000259" key="6">
    <source>
        <dbReference type="PROSITE" id="PS50931"/>
    </source>
</evidence>
<dbReference type="Proteomes" id="UP000194151">
    <property type="component" value="Chromosome"/>
</dbReference>
<dbReference type="InterPro" id="IPR005119">
    <property type="entry name" value="LysR_subst-bd"/>
</dbReference>
<dbReference type="InterPro" id="IPR036388">
    <property type="entry name" value="WH-like_DNA-bd_sf"/>
</dbReference>
<dbReference type="Gene3D" id="1.10.10.10">
    <property type="entry name" value="Winged helix-like DNA-binding domain superfamily/Winged helix DNA-binding domain"/>
    <property type="match status" value="1"/>
</dbReference>
<evidence type="ECO:0000256" key="2">
    <source>
        <dbReference type="ARBA" id="ARBA00023015"/>
    </source>
</evidence>
<sequence>MLRATGLSERRLRYFHAVVTVGSVRGAADSLDVEPSVVSRQVQLLEEELGTQLLERRGRGVAPTEAAELLLAHCRERWSGEETLLAQLAQLNGLQRGHVRIALGEGAMEHVMDAVIDPFCRKYPSIEITLTLAGAVDTVRMVAEDRAHMGVALAPPNDPAIEIVASCPLPICIVVSPDHPLAAMRAPLMLRDALAHAVGMMTVVFGQRQLIDAAAEVEHVTASPMFSTNSIAALKRYAVAGHGAVLLSATAVQEEIRAGKLVAIRTRNPVLESARMCLFIRQRKSLPPAVAEFVSMLRAGSLFGSHDQAGKRASGSTPKRQRAASVTSRSAPSGERR</sequence>
<dbReference type="EMBL" id="CP021108">
    <property type="protein sequence ID" value="ARP81934.1"/>
    <property type="molecule type" value="Genomic_DNA"/>
</dbReference>
<keyword evidence="8" id="KW-1185">Reference proteome</keyword>
<proteinExistence type="inferred from homology"/>
<organism evidence="7 8">
    <name type="scientific">Bordetella genomosp. 8</name>
    <dbReference type="NCBI Taxonomy" id="1416806"/>
    <lineage>
        <taxon>Bacteria</taxon>
        <taxon>Pseudomonadati</taxon>
        <taxon>Pseudomonadota</taxon>
        <taxon>Betaproteobacteria</taxon>
        <taxon>Burkholderiales</taxon>
        <taxon>Alcaligenaceae</taxon>
        <taxon>Bordetella</taxon>
    </lineage>
</organism>
<protein>
    <recommendedName>
        <fullName evidence="6">HTH lysR-type domain-containing protein</fullName>
    </recommendedName>
</protein>
<dbReference type="Pfam" id="PF00126">
    <property type="entry name" value="HTH_1"/>
    <property type="match status" value="1"/>
</dbReference>
<reference evidence="7 8" key="1">
    <citation type="submission" date="2017-05" db="EMBL/GenBank/DDBJ databases">
        <title>Complete and WGS of Bordetella genogroups.</title>
        <authorList>
            <person name="Spilker T."/>
            <person name="LiPuma J."/>
        </authorList>
    </citation>
    <scope>NUCLEOTIDE SEQUENCE [LARGE SCALE GENOMIC DNA]</scope>
    <source>
        <strain evidence="7 8">AU19157</strain>
    </source>
</reference>
<feature type="domain" description="HTH lysR-type" evidence="6">
    <location>
        <begin position="7"/>
        <end position="64"/>
    </location>
</feature>
<dbReference type="Pfam" id="PF03466">
    <property type="entry name" value="LysR_substrate"/>
    <property type="match status" value="1"/>
</dbReference>
<dbReference type="PANTHER" id="PTHR30419">
    <property type="entry name" value="HTH-TYPE TRANSCRIPTIONAL REGULATOR YBHD"/>
    <property type="match status" value="1"/>
</dbReference>
<feature type="compositionally biased region" description="Polar residues" evidence="5">
    <location>
        <begin position="314"/>
        <end position="331"/>
    </location>
</feature>
<dbReference type="InterPro" id="IPR050950">
    <property type="entry name" value="HTH-type_LysR_regulators"/>
</dbReference>
<dbReference type="RefSeq" id="WP_198298246.1">
    <property type="nucleotide sequence ID" value="NZ_CP021108.1"/>
</dbReference>
<evidence type="ECO:0000256" key="4">
    <source>
        <dbReference type="ARBA" id="ARBA00023163"/>
    </source>
</evidence>
<comment type="similarity">
    <text evidence="1">Belongs to the LysR transcriptional regulatory family.</text>
</comment>
<dbReference type="PANTHER" id="PTHR30419:SF8">
    <property type="entry name" value="NITROGEN ASSIMILATION TRANSCRIPTIONAL ACTIVATOR-RELATED"/>
    <property type="match status" value="1"/>
</dbReference>
<evidence type="ECO:0000313" key="8">
    <source>
        <dbReference type="Proteomes" id="UP000194151"/>
    </source>
</evidence>
<evidence type="ECO:0000256" key="3">
    <source>
        <dbReference type="ARBA" id="ARBA00023125"/>
    </source>
</evidence>